<sequence>MGSGRLREVDALRSFALGGILMVNIWYFADPYALAGTISPSHNSALDLAVRFTVAALFEAKFYLLFSFLFGYSFVLQWRAAESAHVSPASRMRRRLAALFVLGLTHGLLLFYGDILLTYSLMGVVLLATHSIRTYSAVAVGAAIIGIMGSLILAVGLLIAVGGAGLPSLAPTADPGALTRSPGAAFATNAAHFLENVAGVVFFQGPLSLAMFYIGLAAGRAGLLEGWLPSGKLRTTTAVCLPLGLTAGILQAYLTTYVDGDRFSVLAVGISTLTAPLLTAGYVCLLLLFFRTTPGAGLCAFLAPAGRMALTNYLLQSAILALLFTAYGLRLSDRLPAAAVAGIAVVIFITQLVLSRLLLSRVGTGPAEWLLRRATYGRRRPQALQN</sequence>
<dbReference type="RefSeq" id="WP_090586471.1">
    <property type="nucleotide sequence ID" value="NZ_FNDT01000007.1"/>
</dbReference>
<feature type="transmembrane region" description="Helical" evidence="1">
    <location>
        <begin position="96"/>
        <end position="113"/>
    </location>
</feature>
<evidence type="ECO:0000313" key="3">
    <source>
        <dbReference type="EMBL" id="SDI23313.1"/>
    </source>
</evidence>
<gene>
    <name evidence="3" type="ORF">SAMN04488693_107184</name>
</gene>
<feature type="transmembrane region" description="Helical" evidence="1">
    <location>
        <begin position="310"/>
        <end position="329"/>
    </location>
</feature>
<evidence type="ECO:0000313" key="4">
    <source>
        <dbReference type="Proteomes" id="UP000199258"/>
    </source>
</evidence>
<protein>
    <recommendedName>
        <fullName evidence="2">DUF418 domain-containing protein</fullName>
    </recommendedName>
</protein>
<dbReference type="EMBL" id="FNDT01000007">
    <property type="protein sequence ID" value="SDI23313.1"/>
    <property type="molecule type" value="Genomic_DNA"/>
</dbReference>
<keyword evidence="1" id="KW-0812">Transmembrane</keyword>
<dbReference type="Pfam" id="PF04235">
    <property type="entry name" value="DUF418"/>
    <property type="match status" value="1"/>
</dbReference>
<dbReference type="PANTHER" id="PTHR30590">
    <property type="entry name" value="INNER MEMBRANE PROTEIN"/>
    <property type="match status" value="1"/>
</dbReference>
<dbReference type="InterPro" id="IPR007349">
    <property type="entry name" value="DUF418"/>
</dbReference>
<feature type="transmembrane region" description="Helical" evidence="1">
    <location>
        <begin position="335"/>
        <end position="354"/>
    </location>
</feature>
<dbReference type="InterPro" id="IPR052529">
    <property type="entry name" value="Bact_Transport_Assoc"/>
</dbReference>
<accession>A0A1G8IWW0</accession>
<organism evidence="3 4">
    <name type="scientific">Arthrobacter subterraneus</name>
    <dbReference type="NCBI Taxonomy" id="335973"/>
    <lineage>
        <taxon>Bacteria</taxon>
        <taxon>Bacillati</taxon>
        <taxon>Actinomycetota</taxon>
        <taxon>Actinomycetes</taxon>
        <taxon>Micrococcales</taxon>
        <taxon>Micrococcaceae</taxon>
        <taxon>Arthrobacter</taxon>
    </lineage>
</organism>
<feature type="domain" description="DUF418" evidence="2">
    <location>
        <begin position="219"/>
        <end position="377"/>
    </location>
</feature>
<name>A0A1G8IWW0_9MICC</name>
<keyword evidence="4" id="KW-1185">Reference proteome</keyword>
<feature type="transmembrane region" description="Helical" evidence="1">
    <location>
        <begin position="12"/>
        <end position="29"/>
    </location>
</feature>
<proteinExistence type="predicted"/>
<feature type="transmembrane region" description="Helical" evidence="1">
    <location>
        <begin position="49"/>
        <end position="75"/>
    </location>
</feature>
<feature type="transmembrane region" description="Helical" evidence="1">
    <location>
        <begin position="201"/>
        <end position="223"/>
    </location>
</feature>
<keyword evidence="1" id="KW-1133">Transmembrane helix</keyword>
<feature type="transmembrane region" description="Helical" evidence="1">
    <location>
        <begin position="235"/>
        <end position="254"/>
    </location>
</feature>
<dbReference type="PANTHER" id="PTHR30590:SF2">
    <property type="entry name" value="INNER MEMBRANE PROTEIN"/>
    <property type="match status" value="1"/>
</dbReference>
<dbReference type="OrthoDB" id="9807744at2"/>
<feature type="transmembrane region" description="Helical" evidence="1">
    <location>
        <begin position="266"/>
        <end position="290"/>
    </location>
</feature>
<evidence type="ECO:0000259" key="2">
    <source>
        <dbReference type="Pfam" id="PF04235"/>
    </source>
</evidence>
<reference evidence="3 4" key="1">
    <citation type="submission" date="2016-10" db="EMBL/GenBank/DDBJ databases">
        <authorList>
            <person name="de Groot N.N."/>
        </authorList>
    </citation>
    <scope>NUCLEOTIDE SEQUENCE [LARGE SCALE GENOMIC DNA]</scope>
    <source>
        <strain evidence="3 4">NP_1H</strain>
    </source>
</reference>
<dbReference type="Proteomes" id="UP000199258">
    <property type="component" value="Unassembled WGS sequence"/>
</dbReference>
<evidence type="ECO:0000256" key="1">
    <source>
        <dbReference type="SAM" id="Phobius"/>
    </source>
</evidence>
<keyword evidence="1" id="KW-0472">Membrane</keyword>
<dbReference type="AlphaFoldDB" id="A0A1G8IWW0"/>